<organism evidence="1 2">
    <name type="scientific">Ignisphaera cupida</name>
    <dbReference type="NCBI Taxonomy" id="3050454"/>
    <lineage>
        <taxon>Archaea</taxon>
        <taxon>Thermoproteota</taxon>
        <taxon>Thermoprotei</taxon>
        <taxon>Desulfurococcales</taxon>
        <taxon>Desulfurococcaceae</taxon>
        <taxon>Ignisphaera</taxon>
    </lineage>
</organism>
<evidence type="ECO:0000313" key="2">
    <source>
        <dbReference type="Proteomes" id="UP001529235"/>
    </source>
</evidence>
<reference evidence="1 2" key="1">
    <citation type="submission" date="2023-05" db="EMBL/GenBank/DDBJ databases">
        <title>A new hyperthermophilic archaea 'Ignisphaera cupida' sp. nov. and description of the family 'Ignisphaeraceae' fam. nov.</title>
        <authorList>
            <person name="Podosokorskaya O.A."/>
            <person name="Elcheninov A.G."/>
            <person name="Klukina A."/>
            <person name="Merkel A.Y."/>
        </authorList>
    </citation>
    <scope>NUCLEOTIDE SEQUENCE [LARGE SCALE GENOMIC DNA]</scope>
    <source>
        <strain evidence="1 2">4213-co</strain>
    </source>
</reference>
<dbReference type="AlphaFoldDB" id="A0ABD4Z500"/>
<dbReference type="Proteomes" id="UP001529235">
    <property type="component" value="Unassembled WGS sequence"/>
</dbReference>
<comment type="caution">
    <text evidence="1">The sequence shown here is derived from an EMBL/GenBank/DDBJ whole genome shotgun (WGS) entry which is preliminary data.</text>
</comment>
<evidence type="ECO:0000313" key="1">
    <source>
        <dbReference type="EMBL" id="MDK6028386.1"/>
    </source>
</evidence>
<sequence>MIINDDDVSKFQAYIIYGKNINEILKRIINYLNGCSNIISDSKLKNYFDIVCTNSSPQYVEFSDIKMLNDIILRSELGKGLVLKAESPRNDVYAIAFIPINQRNKDVASK</sequence>
<protein>
    <submittedName>
        <fullName evidence="1">Uncharacterized protein</fullName>
    </submittedName>
</protein>
<dbReference type="RefSeq" id="WP_285273351.1">
    <property type="nucleotide sequence ID" value="NZ_JASNVW010000001.1"/>
</dbReference>
<name>A0ABD4Z500_9CREN</name>
<dbReference type="EMBL" id="JASNVW010000001">
    <property type="protein sequence ID" value="MDK6028386.1"/>
    <property type="molecule type" value="Genomic_DNA"/>
</dbReference>
<keyword evidence="2" id="KW-1185">Reference proteome</keyword>
<proteinExistence type="predicted"/>
<accession>A0ABD4Z500</accession>
<gene>
    <name evidence="1" type="ORF">QPL79_03290</name>
</gene>